<dbReference type="EMBL" id="JADQTO010000001">
    <property type="protein sequence ID" value="MBG0559919.1"/>
    <property type="molecule type" value="Genomic_DNA"/>
</dbReference>
<dbReference type="InterPro" id="IPR011008">
    <property type="entry name" value="Dimeric_a/b-barrel"/>
</dbReference>
<dbReference type="Pfam" id="PF11695">
    <property type="entry name" value="DUF3291"/>
    <property type="match status" value="1"/>
</dbReference>
<reference evidence="2" key="1">
    <citation type="submission" date="2020-11" db="EMBL/GenBank/DDBJ databases">
        <title>Isolation and identification of active actinomycetes.</title>
        <authorList>
            <person name="Sun X."/>
        </authorList>
    </citation>
    <scope>NUCLEOTIDE SEQUENCE</scope>
    <source>
        <strain evidence="2">NEAU-A11</strain>
    </source>
</reference>
<evidence type="ECO:0000313" key="3">
    <source>
        <dbReference type="Proteomes" id="UP000598146"/>
    </source>
</evidence>
<dbReference type="InterPro" id="IPR021708">
    <property type="entry name" value="DUF3291"/>
</dbReference>
<accession>A0A931FYX6</accession>
<sequence length="160" mass="17971">MTGFHLAQINFARLRAPLDDPSIAEFVEGLAVMNALADRSPGFVWRMVGDGGDGTIAAPADPLSIYTLSVWESVEHLRAYAFQSEHLDYLRRRREWFEPHDSRTSLVLWWVPAGHRPTFTEGRSRLERLAADGPTAEAFTFRQVFSPPAERPALLPARPA</sequence>
<proteinExistence type="predicted"/>
<dbReference type="RefSeq" id="WP_196411743.1">
    <property type="nucleotide sequence ID" value="NZ_JADQTO010000001.1"/>
</dbReference>
<evidence type="ECO:0000259" key="1">
    <source>
        <dbReference type="Pfam" id="PF11695"/>
    </source>
</evidence>
<protein>
    <submittedName>
        <fullName evidence="2">DUF3291 domain-containing protein</fullName>
    </submittedName>
</protein>
<evidence type="ECO:0000313" key="2">
    <source>
        <dbReference type="EMBL" id="MBG0559919.1"/>
    </source>
</evidence>
<dbReference type="SUPFAM" id="SSF54909">
    <property type="entry name" value="Dimeric alpha+beta barrel"/>
    <property type="match status" value="1"/>
</dbReference>
<gene>
    <name evidence="2" type="ORF">I4J89_00350</name>
</gene>
<name>A0A931FYX6_9ACTN</name>
<organism evidence="2 3">
    <name type="scientific">Actinoplanes aureus</name>
    <dbReference type="NCBI Taxonomy" id="2792083"/>
    <lineage>
        <taxon>Bacteria</taxon>
        <taxon>Bacillati</taxon>
        <taxon>Actinomycetota</taxon>
        <taxon>Actinomycetes</taxon>
        <taxon>Micromonosporales</taxon>
        <taxon>Micromonosporaceae</taxon>
        <taxon>Actinoplanes</taxon>
    </lineage>
</organism>
<comment type="caution">
    <text evidence="2">The sequence shown here is derived from an EMBL/GenBank/DDBJ whole genome shotgun (WGS) entry which is preliminary data.</text>
</comment>
<dbReference type="Proteomes" id="UP000598146">
    <property type="component" value="Unassembled WGS sequence"/>
</dbReference>
<keyword evidence="3" id="KW-1185">Reference proteome</keyword>
<dbReference type="AlphaFoldDB" id="A0A931FYX6"/>
<feature type="domain" description="DUF3291" evidence="1">
    <location>
        <begin position="6"/>
        <end position="143"/>
    </location>
</feature>